<dbReference type="Proteomes" id="UP000017836">
    <property type="component" value="Unassembled WGS sequence"/>
</dbReference>
<proteinExistence type="predicted"/>
<protein>
    <submittedName>
        <fullName evidence="1">Uncharacterized protein</fullName>
    </submittedName>
</protein>
<dbReference type="EMBL" id="KI394767">
    <property type="protein sequence ID" value="ERN01313.1"/>
    <property type="molecule type" value="Genomic_DNA"/>
</dbReference>
<sequence>MAKGTSNEDDRKWRTVLQTKMTSSTTIATQKGETILVAFPGEELIESMMVPILALTQAGSR</sequence>
<accession>W1P054</accession>
<reference evidence="2" key="1">
    <citation type="journal article" date="2013" name="Science">
        <title>The Amborella genome and the evolution of flowering plants.</title>
        <authorList>
            <consortium name="Amborella Genome Project"/>
        </authorList>
    </citation>
    <scope>NUCLEOTIDE SEQUENCE [LARGE SCALE GENOMIC DNA]</scope>
</reference>
<gene>
    <name evidence="1" type="ORF">AMTR_s00002p00255070</name>
</gene>
<keyword evidence="2" id="KW-1185">Reference proteome</keyword>
<dbReference type="Gramene" id="ERN01313">
    <property type="protein sequence ID" value="ERN01313"/>
    <property type="gene ID" value="AMTR_s00002p00255070"/>
</dbReference>
<organism evidence="1 2">
    <name type="scientific">Amborella trichopoda</name>
    <dbReference type="NCBI Taxonomy" id="13333"/>
    <lineage>
        <taxon>Eukaryota</taxon>
        <taxon>Viridiplantae</taxon>
        <taxon>Streptophyta</taxon>
        <taxon>Embryophyta</taxon>
        <taxon>Tracheophyta</taxon>
        <taxon>Spermatophyta</taxon>
        <taxon>Magnoliopsida</taxon>
        <taxon>Amborellales</taxon>
        <taxon>Amborellaceae</taxon>
        <taxon>Amborella</taxon>
    </lineage>
</organism>
<dbReference type="HOGENOM" id="CLU_2925637_0_0_1"/>
<evidence type="ECO:0000313" key="1">
    <source>
        <dbReference type="EMBL" id="ERN01313.1"/>
    </source>
</evidence>
<name>W1P054_AMBTC</name>
<evidence type="ECO:0000313" key="2">
    <source>
        <dbReference type="Proteomes" id="UP000017836"/>
    </source>
</evidence>
<dbReference type="AlphaFoldDB" id="W1P054"/>